<evidence type="ECO:0000256" key="1">
    <source>
        <dbReference type="ARBA" id="ARBA00023015"/>
    </source>
</evidence>
<comment type="caution">
    <text evidence="6">The sequence shown here is derived from an EMBL/GenBank/DDBJ whole genome shotgun (WGS) entry which is preliminary data.</text>
</comment>
<reference evidence="7" key="1">
    <citation type="submission" date="2016-04" db="EMBL/GenBank/DDBJ databases">
        <authorList>
            <person name="Lyu Z."/>
            <person name="Lyu W."/>
        </authorList>
    </citation>
    <scope>NUCLEOTIDE SEQUENCE [LARGE SCALE GENOMIC DNA]</scope>
    <source>
        <strain evidence="7">C44</strain>
    </source>
</reference>
<keyword evidence="2" id="KW-0238">DNA-binding</keyword>
<dbReference type="InterPro" id="IPR009057">
    <property type="entry name" value="Homeodomain-like_sf"/>
</dbReference>
<keyword evidence="4" id="KW-0472">Membrane</keyword>
<dbReference type="SMART" id="SM00342">
    <property type="entry name" value="HTH_ARAC"/>
    <property type="match status" value="1"/>
</dbReference>
<evidence type="ECO:0000313" key="6">
    <source>
        <dbReference type="EMBL" id="OAS88590.1"/>
    </source>
</evidence>
<feature type="transmembrane region" description="Helical" evidence="4">
    <location>
        <begin position="30"/>
        <end position="52"/>
    </location>
</feature>
<evidence type="ECO:0000256" key="3">
    <source>
        <dbReference type="ARBA" id="ARBA00023163"/>
    </source>
</evidence>
<dbReference type="PROSITE" id="PS00041">
    <property type="entry name" value="HTH_ARAC_FAMILY_1"/>
    <property type="match status" value="1"/>
</dbReference>
<feature type="domain" description="HTH araC/xylS-type" evidence="5">
    <location>
        <begin position="677"/>
        <end position="774"/>
    </location>
</feature>
<dbReference type="GO" id="GO:0043565">
    <property type="term" value="F:sequence-specific DNA binding"/>
    <property type="evidence" value="ECO:0007669"/>
    <property type="project" value="InterPro"/>
</dbReference>
<dbReference type="RefSeq" id="WP_083964475.1">
    <property type="nucleotide sequence ID" value="NZ_LWSG01000003.1"/>
</dbReference>
<feature type="transmembrane region" description="Helical" evidence="4">
    <location>
        <begin position="302"/>
        <end position="325"/>
    </location>
</feature>
<dbReference type="PANTHER" id="PTHR43280">
    <property type="entry name" value="ARAC-FAMILY TRANSCRIPTIONAL REGULATOR"/>
    <property type="match status" value="1"/>
</dbReference>
<proteinExistence type="predicted"/>
<keyword evidence="4" id="KW-1133">Transmembrane helix</keyword>
<dbReference type="PROSITE" id="PS01124">
    <property type="entry name" value="HTH_ARAC_FAMILY_2"/>
    <property type="match status" value="1"/>
</dbReference>
<dbReference type="Pfam" id="PF12833">
    <property type="entry name" value="HTH_18"/>
    <property type="match status" value="1"/>
</dbReference>
<gene>
    <name evidence="6" type="ORF">A6K24_16230</name>
</gene>
<dbReference type="GO" id="GO:0003700">
    <property type="term" value="F:DNA-binding transcription factor activity"/>
    <property type="evidence" value="ECO:0007669"/>
    <property type="project" value="InterPro"/>
</dbReference>
<keyword evidence="7" id="KW-1185">Reference proteome</keyword>
<protein>
    <recommendedName>
        <fullName evidence="5">HTH araC/xylS-type domain-containing protein</fullName>
    </recommendedName>
</protein>
<dbReference type="Gene3D" id="3.30.450.20">
    <property type="entry name" value="PAS domain"/>
    <property type="match status" value="1"/>
</dbReference>
<accession>A0A179T5F4</accession>
<sequence length="787" mass="91175">MIRGDFIGVRSVGNHLKKINWTVSHYQKNFILILLIASIPGLITGVLIYWLAVGAVEDELRKLHGDQIVQRAKNIDEQFRNLEYSASRWAIEPRFGESLRSIDLVKQFTESYDISKTLVRLQGTHPLIKDVDLYLEGEKNILFNSEYQLLKEKEISKFHQTLENGNIYWGHYPGKDQNESSLALIHTIPAASKHPFGSIIITINREKALDLLKTLTPYGKGATFILNGDNQVILSADNTNDQLFVSALKREITKHDEDKESFQFTFNKQIYSVSLGHLNRVDSDWKYVSAAPMSSITAPLVIVSRIILIISALALILAIIMSWFASYQIYTPIRNLMSKLMNETTGKWKPTGKDEFLLIEQQWEELSQRSHLLQNRLSEQVTEIKNSFVVQLVQGYFSHYKEEDLVKRMKSYGWVVENHQYIALDVKLTGLFESKDRFSNNDESLVTFLTANIMEELANEIFEQYNVIKFPDLSVGLLVVYPSGTMINEDIQRFANKVMDAVNEIINLQVIVSISESTNSIKKVHYLFEEMEKWKRLRIFENKNQIIDLKEMSSLKDINSFRYPFAVEKEIIQTIRMGHIEGIEKLIHQFLEELAENGRNEINIQQGIRQLYSSIQHEILHAGIHPHDLYNGKDMFEELTQVHTIESFTKWFIESIILPFNQRLEGRMNMELKRIVEKVVLLIQENYMNDISLDSCAEEAGTSPYSLSKAFKLIVGINFIDYLTDIRIQKAKELLLHSTMKINDIAETVGYRHSYFNRIFKKQMGIPPSQYRKLHQEKELLEIEKDS</sequence>
<evidence type="ECO:0000313" key="7">
    <source>
        <dbReference type="Proteomes" id="UP000078534"/>
    </source>
</evidence>
<dbReference type="AlphaFoldDB" id="A0A179T5F4"/>
<organism evidence="6 7">
    <name type="scientific">Metabacillus litoralis</name>
    <dbReference type="NCBI Taxonomy" id="152268"/>
    <lineage>
        <taxon>Bacteria</taxon>
        <taxon>Bacillati</taxon>
        <taxon>Bacillota</taxon>
        <taxon>Bacilli</taxon>
        <taxon>Bacillales</taxon>
        <taxon>Bacillaceae</taxon>
        <taxon>Metabacillus</taxon>
    </lineage>
</organism>
<evidence type="ECO:0000256" key="4">
    <source>
        <dbReference type="SAM" id="Phobius"/>
    </source>
</evidence>
<dbReference type="STRING" id="152268.A6K24_16230"/>
<dbReference type="PANTHER" id="PTHR43280:SF28">
    <property type="entry name" value="HTH-TYPE TRANSCRIPTIONAL ACTIVATOR RHAS"/>
    <property type="match status" value="1"/>
</dbReference>
<dbReference type="InterPro" id="IPR018062">
    <property type="entry name" value="HTH_AraC-typ_CS"/>
</dbReference>
<keyword evidence="1" id="KW-0805">Transcription regulation</keyword>
<dbReference type="Gene3D" id="1.10.10.60">
    <property type="entry name" value="Homeodomain-like"/>
    <property type="match status" value="2"/>
</dbReference>
<evidence type="ECO:0000259" key="5">
    <source>
        <dbReference type="PROSITE" id="PS01124"/>
    </source>
</evidence>
<dbReference type="InterPro" id="IPR018060">
    <property type="entry name" value="HTH_AraC"/>
</dbReference>
<name>A0A179T5F4_9BACI</name>
<evidence type="ECO:0000256" key="2">
    <source>
        <dbReference type="ARBA" id="ARBA00023125"/>
    </source>
</evidence>
<dbReference type="SUPFAM" id="SSF46689">
    <property type="entry name" value="Homeodomain-like"/>
    <property type="match status" value="2"/>
</dbReference>
<dbReference type="Proteomes" id="UP000078534">
    <property type="component" value="Unassembled WGS sequence"/>
</dbReference>
<keyword evidence="4" id="KW-0812">Transmembrane</keyword>
<dbReference type="EMBL" id="LWSG01000003">
    <property type="protein sequence ID" value="OAS88590.1"/>
    <property type="molecule type" value="Genomic_DNA"/>
</dbReference>
<keyword evidence="3" id="KW-0804">Transcription</keyword>